<dbReference type="Pfam" id="PF13500">
    <property type="entry name" value="AAA_26"/>
    <property type="match status" value="1"/>
</dbReference>
<dbReference type="CDD" id="cd03109">
    <property type="entry name" value="DTBS"/>
    <property type="match status" value="1"/>
</dbReference>
<dbReference type="GO" id="GO:0000287">
    <property type="term" value="F:magnesium ion binding"/>
    <property type="evidence" value="ECO:0007669"/>
    <property type="project" value="UniProtKB-UniRule"/>
</dbReference>
<dbReference type="GO" id="GO:0009102">
    <property type="term" value="P:biotin biosynthetic process"/>
    <property type="evidence" value="ECO:0007669"/>
    <property type="project" value="UniProtKB-UniRule"/>
</dbReference>
<dbReference type="UniPathway" id="UPA00078">
    <property type="reaction ID" value="UER00161"/>
</dbReference>
<comment type="cofactor">
    <cofactor evidence="9">
        <name>Mg(2+)</name>
        <dbReference type="ChEBI" id="CHEBI:18420"/>
    </cofactor>
</comment>
<dbReference type="PANTHER" id="PTHR43210">
    <property type="entry name" value="DETHIOBIOTIN SYNTHETASE"/>
    <property type="match status" value="1"/>
</dbReference>
<evidence type="ECO:0000256" key="9">
    <source>
        <dbReference type="HAMAP-Rule" id="MF_00336"/>
    </source>
</evidence>
<dbReference type="GO" id="GO:0005524">
    <property type="term" value="F:ATP binding"/>
    <property type="evidence" value="ECO:0007669"/>
    <property type="project" value="UniProtKB-UniRule"/>
</dbReference>
<comment type="catalytic activity">
    <reaction evidence="9">
        <text>(7R,8S)-7,8-diammoniononanoate + CO2 + ATP = (4R,5S)-dethiobiotin + ADP + phosphate + 3 H(+)</text>
        <dbReference type="Rhea" id="RHEA:15805"/>
        <dbReference type="ChEBI" id="CHEBI:15378"/>
        <dbReference type="ChEBI" id="CHEBI:16526"/>
        <dbReference type="ChEBI" id="CHEBI:30616"/>
        <dbReference type="ChEBI" id="CHEBI:43474"/>
        <dbReference type="ChEBI" id="CHEBI:149469"/>
        <dbReference type="ChEBI" id="CHEBI:149473"/>
        <dbReference type="ChEBI" id="CHEBI:456216"/>
        <dbReference type="EC" id="6.3.3.3"/>
    </reaction>
</comment>
<feature type="binding site" evidence="9">
    <location>
        <begin position="15"/>
        <end position="20"/>
    </location>
    <ligand>
        <name>ATP</name>
        <dbReference type="ChEBI" id="CHEBI:30616"/>
    </ligand>
</feature>
<dbReference type="HAMAP" id="MF_00336">
    <property type="entry name" value="BioD"/>
    <property type="match status" value="1"/>
</dbReference>
<evidence type="ECO:0000256" key="4">
    <source>
        <dbReference type="ARBA" id="ARBA00022741"/>
    </source>
</evidence>
<dbReference type="AlphaFoldDB" id="A0A090DP39"/>
<evidence type="ECO:0000256" key="7">
    <source>
        <dbReference type="ARBA" id="ARBA00022842"/>
    </source>
</evidence>
<evidence type="ECO:0000313" key="11">
    <source>
        <dbReference type="Proteomes" id="UP000045285"/>
    </source>
</evidence>
<keyword evidence="5 9" id="KW-0093">Biotin biosynthesis</keyword>
<evidence type="ECO:0000313" key="10">
    <source>
        <dbReference type="EMBL" id="CDX18207.1"/>
    </source>
</evidence>
<evidence type="ECO:0000256" key="8">
    <source>
        <dbReference type="ARBA" id="ARBA00047386"/>
    </source>
</evidence>
<feature type="binding site" evidence="9">
    <location>
        <position position="19"/>
    </location>
    <ligand>
        <name>Mg(2+)</name>
        <dbReference type="ChEBI" id="CHEBI:18420"/>
    </ligand>
</feature>
<comment type="caution">
    <text evidence="9">Lacks conserved residue(s) required for the propagation of feature annotation.</text>
</comment>
<evidence type="ECO:0000256" key="3">
    <source>
        <dbReference type="ARBA" id="ARBA00022723"/>
    </source>
</evidence>
<feature type="binding site" evidence="9">
    <location>
        <position position="46"/>
    </location>
    <ligand>
        <name>ATP</name>
        <dbReference type="ChEBI" id="CHEBI:30616"/>
    </ligand>
</feature>
<feature type="binding site" evidence="9">
    <location>
        <position position="46"/>
    </location>
    <ligand>
        <name>Mg(2+)</name>
        <dbReference type="ChEBI" id="CHEBI:18420"/>
    </ligand>
</feature>
<dbReference type="Proteomes" id="UP000045285">
    <property type="component" value="Unassembled WGS sequence"/>
</dbReference>
<dbReference type="GO" id="GO:0004141">
    <property type="term" value="F:dethiobiotin synthase activity"/>
    <property type="evidence" value="ECO:0007669"/>
    <property type="project" value="UniProtKB-UniRule"/>
</dbReference>
<name>A0A090DP39_MESPL</name>
<keyword evidence="4 9" id="KW-0547">Nucleotide-binding</keyword>
<reference evidence="11" key="1">
    <citation type="submission" date="2014-08" db="EMBL/GenBank/DDBJ databases">
        <authorList>
            <person name="Moulin L."/>
        </authorList>
    </citation>
    <scope>NUCLEOTIDE SEQUENCE [LARGE SCALE GENOMIC DNA]</scope>
</reference>
<dbReference type="Gene3D" id="3.40.50.300">
    <property type="entry name" value="P-loop containing nucleotide triphosphate hydrolases"/>
    <property type="match status" value="1"/>
</dbReference>
<dbReference type="InterPro" id="IPR027417">
    <property type="entry name" value="P-loop_NTPase"/>
</dbReference>
<evidence type="ECO:0000256" key="6">
    <source>
        <dbReference type="ARBA" id="ARBA00022840"/>
    </source>
</evidence>
<keyword evidence="3 9" id="KW-0479">Metal-binding</keyword>
<feature type="active site" evidence="9">
    <location>
        <position position="35"/>
    </location>
</feature>
<dbReference type="SUPFAM" id="SSF52540">
    <property type="entry name" value="P-loop containing nucleoside triphosphate hydrolases"/>
    <property type="match status" value="1"/>
</dbReference>
<evidence type="ECO:0000256" key="2">
    <source>
        <dbReference type="ARBA" id="ARBA00022598"/>
    </source>
</evidence>
<proteinExistence type="inferred from homology"/>
<accession>A0A090DP39</accession>
<gene>
    <name evidence="9" type="primary">bioD</name>
    <name evidence="10" type="ORF">MPL3356_270008</name>
</gene>
<dbReference type="PANTHER" id="PTHR43210:SF2">
    <property type="entry name" value="ATP-DEPENDENT DETHIOBIOTIN SYNTHETASE BIOD 2"/>
    <property type="match status" value="1"/>
</dbReference>
<evidence type="ECO:0000256" key="5">
    <source>
        <dbReference type="ARBA" id="ARBA00022756"/>
    </source>
</evidence>
<comment type="function">
    <text evidence="9">Catalyzes a mechanistically unusual reaction, the ATP-dependent insertion of CO2 between the N7 and N8 nitrogen atoms of 7,8-diaminopelargonic acid (DAPA, also called 7,8-diammoniononanoate) to form a ureido ring.</text>
</comment>
<comment type="similarity">
    <text evidence="9">Belongs to the dethiobiotin synthetase family.</text>
</comment>
<dbReference type="GO" id="GO:0005829">
    <property type="term" value="C:cytosol"/>
    <property type="evidence" value="ECO:0007669"/>
    <property type="project" value="TreeGrafter"/>
</dbReference>
<feature type="binding site" evidence="9">
    <location>
        <begin position="186"/>
        <end position="188"/>
    </location>
    <ligand>
        <name>ATP</name>
        <dbReference type="ChEBI" id="CHEBI:30616"/>
    </ligand>
</feature>
<dbReference type="InterPro" id="IPR004472">
    <property type="entry name" value="DTB_synth_BioD"/>
</dbReference>
<keyword evidence="6 9" id="KW-0067">ATP-binding</keyword>
<keyword evidence="11" id="KW-1185">Reference proteome</keyword>
<feature type="binding site" evidence="9">
    <location>
        <position position="102"/>
    </location>
    <ligand>
        <name>Mg(2+)</name>
        <dbReference type="ChEBI" id="CHEBI:18420"/>
    </ligand>
</feature>
<comment type="catalytic activity">
    <reaction evidence="8">
        <text>(7R,8S)-8-amino-7-(carboxyamino)nonanoate + ATP = (4R,5S)-dethiobiotin + ADP + phosphate + H(+)</text>
        <dbReference type="Rhea" id="RHEA:63684"/>
        <dbReference type="ChEBI" id="CHEBI:15378"/>
        <dbReference type="ChEBI" id="CHEBI:30616"/>
        <dbReference type="ChEBI" id="CHEBI:43474"/>
        <dbReference type="ChEBI" id="CHEBI:149470"/>
        <dbReference type="ChEBI" id="CHEBI:149473"/>
        <dbReference type="ChEBI" id="CHEBI:456216"/>
    </reaction>
</comment>
<comment type="pathway">
    <text evidence="9">Cofactor biosynthesis; biotin biosynthesis; biotin from 7,8-diaminononanoate: step 1/2.</text>
</comment>
<sequence length="353" mass="38251">MTARFIVTGTDTGIGIGKTVFSAGLAGLLDGFYGKPAQSGLDGETDSEVVARLSGLPSGRVLPEVYRLKTPLSPHRSAEIDGIAIEAAKLSLPELPGPLIIEGAGGLMVPLNRQMKFICIVRDWQLPVILCARTALGTINHTLLSLEALRARSIPLLGIAFIGDEMADTQRTIAEMGRVRVLGRLPRLDPLTPFPKTCERPSTSPTSQRRHSEPLRCLASLYPACHRAGSADDRAHRRRLCRDARRQALPRRDLLLVGHHYGHRHPKIVEAIRHATETVDPVIFAGLSPAGRAVGRSAGRHGAAGARLRLLLRQRLDLGRGRAEDGARLSPQQWLPALAHRRDSAITATPSAR</sequence>
<comment type="subcellular location">
    <subcellularLocation>
        <location evidence="9">Cytoplasm</location>
    </subcellularLocation>
</comment>
<feature type="binding site" evidence="9">
    <location>
        <position position="39"/>
    </location>
    <ligand>
        <name>substrate</name>
    </ligand>
</feature>
<keyword evidence="1 9" id="KW-0963">Cytoplasm</keyword>
<comment type="subunit">
    <text evidence="9">Homodimer.</text>
</comment>
<keyword evidence="7 9" id="KW-0460">Magnesium</keyword>
<dbReference type="EMBL" id="CCMZ01000020">
    <property type="protein sequence ID" value="CDX18207.1"/>
    <property type="molecule type" value="Genomic_DNA"/>
</dbReference>
<dbReference type="EC" id="6.3.3.3" evidence="9"/>
<organism evidence="10 11">
    <name type="scientific">Mesorhizobium plurifarium</name>
    <dbReference type="NCBI Taxonomy" id="69974"/>
    <lineage>
        <taxon>Bacteria</taxon>
        <taxon>Pseudomonadati</taxon>
        <taxon>Pseudomonadota</taxon>
        <taxon>Alphaproteobacteria</taxon>
        <taxon>Hyphomicrobiales</taxon>
        <taxon>Phyllobacteriaceae</taxon>
        <taxon>Mesorhizobium</taxon>
    </lineage>
</organism>
<feature type="binding site" evidence="9">
    <location>
        <begin position="102"/>
        <end position="105"/>
    </location>
    <ligand>
        <name>ATP</name>
        <dbReference type="ChEBI" id="CHEBI:30616"/>
    </ligand>
</feature>
<evidence type="ECO:0000256" key="1">
    <source>
        <dbReference type="ARBA" id="ARBA00022490"/>
    </source>
</evidence>
<dbReference type="NCBIfam" id="TIGR00347">
    <property type="entry name" value="bioD"/>
    <property type="match status" value="1"/>
</dbReference>
<keyword evidence="2 9" id="KW-0436">Ligase</keyword>
<protein>
    <recommendedName>
        <fullName evidence="9">ATP-dependent dethiobiotin synthetase BioD</fullName>
        <ecNumber evidence="9">6.3.3.3</ecNumber>
    </recommendedName>
    <alternativeName>
        <fullName evidence="9">DTB synthetase</fullName>
        <shortName evidence="9">DTBS</shortName>
    </alternativeName>
    <alternativeName>
        <fullName evidence="9">Dethiobiotin synthase</fullName>
    </alternativeName>
</protein>